<name>A0A916TUG4_9SPHN</name>
<reference evidence="5" key="1">
    <citation type="journal article" date="2014" name="Int. J. Syst. Evol. Microbiol.">
        <title>Complete genome sequence of Corynebacterium casei LMG S-19264T (=DSM 44701T), isolated from a smear-ripened cheese.</title>
        <authorList>
            <consortium name="US DOE Joint Genome Institute (JGI-PGF)"/>
            <person name="Walter F."/>
            <person name="Albersmeier A."/>
            <person name="Kalinowski J."/>
            <person name="Ruckert C."/>
        </authorList>
    </citation>
    <scope>NUCLEOTIDE SEQUENCE</scope>
    <source>
        <strain evidence="5">CGMCC 1.15095</strain>
    </source>
</reference>
<dbReference type="GO" id="GO:0003677">
    <property type="term" value="F:DNA binding"/>
    <property type="evidence" value="ECO:0007669"/>
    <property type="project" value="UniProtKB-KW"/>
</dbReference>
<reference evidence="5" key="2">
    <citation type="submission" date="2020-09" db="EMBL/GenBank/DDBJ databases">
        <authorList>
            <person name="Sun Q."/>
            <person name="Zhou Y."/>
        </authorList>
    </citation>
    <scope>NUCLEOTIDE SEQUENCE</scope>
    <source>
        <strain evidence="5">CGMCC 1.15095</strain>
    </source>
</reference>
<dbReference type="InterPro" id="IPR012318">
    <property type="entry name" value="HTH_CRP"/>
</dbReference>
<keyword evidence="2" id="KW-0238">DNA-binding</keyword>
<evidence type="ECO:0000256" key="1">
    <source>
        <dbReference type="ARBA" id="ARBA00023015"/>
    </source>
</evidence>
<dbReference type="SMART" id="SM00419">
    <property type="entry name" value="HTH_CRP"/>
    <property type="match status" value="1"/>
</dbReference>
<dbReference type="PRINTS" id="PR00034">
    <property type="entry name" value="HTHCRP"/>
</dbReference>
<dbReference type="Gene3D" id="1.10.10.10">
    <property type="entry name" value="Winged helix-like DNA-binding domain superfamily/Winged helix DNA-binding domain"/>
    <property type="match status" value="1"/>
</dbReference>
<sequence>MDACAHCAVRESAICHSLPEDRLEELSRYGRRQNVTRGQTLLWEGEDSLLVGNVIDGVLKLSASTWDGCDQTLGIAYPSDFIGRPFGTKSQQSVTALTDAMVCTFTRADFDAVAQRNPDLEHSLLQRTLSDLDHARRWMLLLGQKSAIERVASFLLEMASRLSEDGEDEAGRIVFELPFGRQEIAEVLGLTIETVSRQITRLRCDGLIETPGKRTIAILDREELETRAESA</sequence>
<dbReference type="InterPro" id="IPR014710">
    <property type="entry name" value="RmlC-like_jellyroll"/>
</dbReference>
<evidence type="ECO:0000256" key="2">
    <source>
        <dbReference type="ARBA" id="ARBA00023125"/>
    </source>
</evidence>
<dbReference type="Proteomes" id="UP000608154">
    <property type="component" value="Unassembled WGS sequence"/>
</dbReference>
<dbReference type="InterPro" id="IPR018490">
    <property type="entry name" value="cNMP-bd_dom_sf"/>
</dbReference>
<evidence type="ECO:0000259" key="4">
    <source>
        <dbReference type="PROSITE" id="PS51063"/>
    </source>
</evidence>
<evidence type="ECO:0000313" key="5">
    <source>
        <dbReference type="EMBL" id="GGC08905.1"/>
    </source>
</evidence>
<comment type="caution">
    <text evidence="5">The sequence shown here is derived from an EMBL/GenBank/DDBJ whole genome shotgun (WGS) entry which is preliminary data.</text>
</comment>
<dbReference type="CDD" id="cd00038">
    <property type="entry name" value="CAP_ED"/>
    <property type="match status" value="1"/>
</dbReference>
<dbReference type="InterPro" id="IPR000595">
    <property type="entry name" value="cNMP-bd_dom"/>
</dbReference>
<accession>A0A916TUG4</accession>
<dbReference type="PROSITE" id="PS51063">
    <property type="entry name" value="HTH_CRP_2"/>
    <property type="match status" value="1"/>
</dbReference>
<dbReference type="GO" id="GO:0005829">
    <property type="term" value="C:cytosol"/>
    <property type="evidence" value="ECO:0007669"/>
    <property type="project" value="TreeGrafter"/>
</dbReference>
<dbReference type="Pfam" id="PF00027">
    <property type="entry name" value="cNMP_binding"/>
    <property type="match status" value="1"/>
</dbReference>
<dbReference type="PANTHER" id="PTHR24567">
    <property type="entry name" value="CRP FAMILY TRANSCRIPTIONAL REGULATORY PROTEIN"/>
    <property type="match status" value="1"/>
</dbReference>
<organism evidence="5 6">
    <name type="scientific">Novosphingobium endophyticum</name>
    <dbReference type="NCBI Taxonomy" id="1955250"/>
    <lineage>
        <taxon>Bacteria</taxon>
        <taxon>Pseudomonadati</taxon>
        <taxon>Pseudomonadota</taxon>
        <taxon>Alphaproteobacteria</taxon>
        <taxon>Sphingomonadales</taxon>
        <taxon>Sphingomonadaceae</taxon>
        <taxon>Novosphingobium</taxon>
    </lineage>
</organism>
<dbReference type="InterPro" id="IPR036390">
    <property type="entry name" value="WH_DNA-bd_sf"/>
</dbReference>
<dbReference type="EMBL" id="BMHK01000022">
    <property type="protein sequence ID" value="GGC08905.1"/>
    <property type="molecule type" value="Genomic_DNA"/>
</dbReference>
<dbReference type="InterPro" id="IPR036388">
    <property type="entry name" value="WH-like_DNA-bd_sf"/>
</dbReference>
<dbReference type="AlphaFoldDB" id="A0A916TUG4"/>
<feature type="domain" description="HTH crp-type" evidence="4">
    <location>
        <begin position="145"/>
        <end position="222"/>
    </location>
</feature>
<proteinExistence type="predicted"/>
<dbReference type="RefSeq" id="WP_188772316.1">
    <property type="nucleotide sequence ID" value="NZ_BMHK01000022.1"/>
</dbReference>
<dbReference type="SUPFAM" id="SSF46785">
    <property type="entry name" value="Winged helix' DNA-binding domain"/>
    <property type="match status" value="1"/>
</dbReference>
<dbReference type="InterPro" id="IPR050397">
    <property type="entry name" value="Env_Response_Regulators"/>
</dbReference>
<dbReference type="SMART" id="SM00100">
    <property type="entry name" value="cNMP"/>
    <property type="match status" value="1"/>
</dbReference>
<dbReference type="Pfam" id="PF13545">
    <property type="entry name" value="HTH_Crp_2"/>
    <property type="match status" value="1"/>
</dbReference>
<dbReference type="Gene3D" id="2.60.120.10">
    <property type="entry name" value="Jelly Rolls"/>
    <property type="match status" value="1"/>
</dbReference>
<keyword evidence="1" id="KW-0805">Transcription regulation</keyword>
<evidence type="ECO:0000256" key="3">
    <source>
        <dbReference type="ARBA" id="ARBA00023163"/>
    </source>
</evidence>
<dbReference type="PANTHER" id="PTHR24567:SF75">
    <property type="entry name" value="FUMARATE AND NITRATE REDUCTION REGULATORY PROTEIN"/>
    <property type="match status" value="1"/>
</dbReference>
<keyword evidence="6" id="KW-1185">Reference proteome</keyword>
<keyword evidence="3" id="KW-0804">Transcription</keyword>
<gene>
    <name evidence="5" type="primary">fnrN</name>
    <name evidence="5" type="ORF">GCM10011494_29460</name>
</gene>
<dbReference type="GO" id="GO:0003700">
    <property type="term" value="F:DNA-binding transcription factor activity"/>
    <property type="evidence" value="ECO:0007669"/>
    <property type="project" value="TreeGrafter"/>
</dbReference>
<protein>
    <submittedName>
        <fullName evidence="5">Transcriptional regulator</fullName>
    </submittedName>
</protein>
<evidence type="ECO:0000313" key="6">
    <source>
        <dbReference type="Proteomes" id="UP000608154"/>
    </source>
</evidence>
<dbReference type="CDD" id="cd00092">
    <property type="entry name" value="HTH_CRP"/>
    <property type="match status" value="1"/>
</dbReference>
<dbReference type="SUPFAM" id="SSF51206">
    <property type="entry name" value="cAMP-binding domain-like"/>
    <property type="match status" value="1"/>
</dbReference>